<comment type="subcellular location">
    <subcellularLocation>
        <location evidence="1">Cell membrane</location>
        <topology evidence="1">Multi-pass membrane protein</topology>
    </subcellularLocation>
</comment>
<dbReference type="Pfam" id="PF02687">
    <property type="entry name" value="FtsX"/>
    <property type="match status" value="1"/>
</dbReference>
<sequence length="405" mass="45489">MNIFKISYKNFLSKPLNSCLAIILLALSVALISFSFQFQQQISAKLTKNSTAIDMVVGAKGSPLQLILSSVLHIDNPTGNILLKDVEYLTKNPLISKAIPISYGDNYKGSRIVGTTEEFKTLYEIEKVEKGREASSALEVVLGANVAKKHNLKLNDVLISSHGLMEESVESHDNHSLKVVGIYPASNSVIDNLIVTPLASIWDLHKHEEESHEEDHQDHDHEAPKEITSVLVKFRSPMGFLQLPRSINEKTNMQAALTKYQLEKLFKYTGIGVQVIQLIAIAVLFISVFSIYISLYKIVNERRYELALMRVYGANWFQLVLVVFYEGLIIVLLGYLLGLVLSNFGGAYLYHYIAVNYNYVLEQNILTLIDAYLFVAILLLLVMATLFNIKSIFTINVSKILSNEK</sequence>
<dbReference type="InterPro" id="IPR025857">
    <property type="entry name" value="MacB_PCD"/>
</dbReference>
<feature type="domain" description="ABC3 transporter permease C-terminal" evidence="7">
    <location>
        <begin position="279"/>
        <end position="396"/>
    </location>
</feature>
<keyword evidence="3 6" id="KW-0812">Transmembrane</keyword>
<dbReference type="PANTHER" id="PTHR43738:SF2">
    <property type="entry name" value="ABC TRANSPORTER PERMEASE"/>
    <property type="match status" value="1"/>
</dbReference>
<accession>A0A1M6A699</accession>
<keyword evidence="4 6" id="KW-1133">Transmembrane helix</keyword>
<evidence type="ECO:0000259" key="8">
    <source>
        <dbReference type="Pfam" id="PF12704"/>
    </source>
</evidence>
<keyword evidence="10" id="KW-1185">Reference proteome</keyword>
<keyword evidence="5 6" id="KW-0472">Membrane</keyword>
<evidence type="ECO:0000259" key="7">
    <source>
        <dbReference type="Pfam" id="PF02687"/>
    </source>
</evidence>
<evidence type="ECO:0000256" key="1">
    <source>
        <dbReference type="ARBA" id="ARBA00004651"/>
    </source>
</evidence>
<feature type="transmembrane region" description="Helical" evidence="6">
    <location>
        <begin position="316"/>
        <end position="345"/>
    </location>
</feature>
<feature type="domain" description="MacB-like periplasmic core" evidence="8">
    <location>
        <begin position="25"/>
        <end position="235"/>
    </location>
</feature>
<evidence type="ECO:0000313" key="10">
    <source>
        <dbReference type="Proteomes" id="UP000184225"/>
    </source>
</evidence>
<keyword evidence="2" id="KW-1003">Cell membrane</keyword>
<name>A0A1M6A699_9FLAO</name>
<evidence type="ECO:0000256" key="3">
    <source>
        <dbReference type="ARBA" id="ARBA00022692"/>
    </source>
</evidence>
<dbReference type="OrthoDB" id="9784014at2"/>
<dbReference type="Proteomes" id="UP000184225">
    <property type="component" value="Unassembled WGS sequence"/>
</dbReference>
<evidence type="ECO:0000256" key="4">
    <source>
        <dbReference type="ARBA" id="ARBA00022989"/>
    </source>
</evidence>
<dbReference type="Pfam" id="PF12704">
    <property type="entry name" value="MacB_PCD"/>
    <property type="match status" value="1"/>
</dbReference>
<organism evidence="9 10">
    <name type="scientific">Mesonia phycicola</name>
    <dbReference type="NCBI Taxonomy" id="579105"/>
    <lineage>
        <taxon>Bacteria</taxon>
        <taxon>Pseudomonadati</taxon>
        <taxon>Bacteroidota</taxon>
        <taxon>Flavobacteriia</taxon>
        <taxon>Flavobacteriales</taxon>
        <taxon>Flavobacteriaceae</taxon>
        <taxon>Mesonia</taxon>
    </lineage>
</organism>
<feature type="transmembrane region" description="Helical" evidence="6">
    <location>
        <begin position="365"/>
        <end position="389"/>
    </location>
</feature>
<evidence type="ECO:0000256" key="2">
    <source>
        <dbReference type="ARBA" id="ARBA00022475"/>
    </source>
</evidence>
<feature type="transmembrane region" description="Helical" evidence="6">
    <location>
        <begin position="275"/>
        <end position="295"/>
    </location>
</feature>
<dbReference type="InterPro" id="IPR003838">
    <property type="entry name" value="ABC3_permease_C"/>
</dbReference>
<evidence type="ECO:0000256" key="6">
    <source>
        <dbReference type="SAM" id="Phobius"/>
    </source>
</evidence>
<proteinExistence type="predicted"/>
<evidence type="ECO:0000313" key="9">
    <source>
        <dbReference type="EMBL" id="SHI32044.1"/>
    </source>
</evidence>
<dbReference type="InterPro" id="IPR051125">
    <property type="entry name" value="ABC-4/HrtB_transporter"/>
</dbReference>
<reference evidence="9 10" key="1">
    <citation type="submission" date="2016-11" db="EMBL/GenBank/DDBJ databases">
        <authorList>
            <person name="Jaros S."/>
            <person name="Januszkiewicz K."/>
            <person name="Wedrychowicz H."/>
        </authorList>
    </citation>
    <scope>NUCLEOTIDE SEQUENCE [LARGE SCALE GENOMIC DNA]</scope>
    <source>
        <strain evidence="9 10">DSM 21425</strain>
    </source>
</reference>
<dbReference type="STRING" id="579105.SAMN04488096_101105"/>
<dbReference type="PANTHER" id="PTHR43738">
    <property type="entry name" value="ABC TRANSPORTER, MEMBRANE PROTEIN"/>
    <property type="match status" value="1"/>
</dbReference>
<dbReference type="AlphaFoldDB" id="A0A1M6A699"/>
<gene>
    <name evidence="9" type="ORF">SAMN04488096_101105</name>
</gene>
<protein>
    <submittedName>
        <fullName evidence="9">Putative ABC transport system permease protein</fullName>
    </submittedName>
</protein>
<evidence type="ECO:0000256" key="5">
    <source>
        <dbReference type="ARBA" id="ARBA00023136"/>
    </source>
</evidence>
<dbReference type="GO" id="GO:0005886">
    <property type="term" value="C:plasma membrane"/>
    <property type="evidence" value="ECO:0007669"/>
    <property type="project" value="UniProtKB-SubCell"/>
</dbReference>
<dbReference type="RefSeq" id="WP_073147147.1">
    <property type="nucleotide sequence ID" value="NZ_FQYY01000001.1"/>
</dbReference>
<dbReference type="EMBL" id="FQYY01000001">
    <property type="protein sequence ID" value="SHI32044.1"/>
    <property type="molecule type" value="Genomic_DNA"/>
</dbReference>